<reference evidence="1" key="2">
    <citation type="submission" date="2020-11" db="EMBL/GenBank/DDBJ databases">
        <authorList>
            <person name="McCartney M.A."/>
            <person name="Auch B."/>
            <person name="Kono T."/>
            <person name="Mallez S."/>
            <person name="Becker A."/>
            <person name="Gohl D.M."/>
            <person name="Silverstein K.A.T."/>
            <person name="Koren S."/>
            <person name="Bechman K.B."/>
            <person name="Herman A."/>
            <person name="Abrahante J.E."/>
            <person name="Garbe J."/>
        </authorList>
    </citation>
    <scope>NUCLEOTIDE SEQUENCE</scope>
    <source>
        <strain evidence="1">Duluth1</strain>
        <tissue evidence="1">Whole animal</tissue>
    </source>
</reference>
<comment type="caution">
    <text evidence="1">The sequence shown here is derived from an EMBL/GenBank/DDBJ whole genome shotgun (WGS) entry which is preliminary data.</text>
</comment>
<evidence type="ECO:0000313" key="1">
    <source>
        <dbReference type="EMBL" id="KAH3786888.1"/>
    </source>
</evidence>
<reference evidence="1" key="1">
    <citation type="journal article" date="2019" name="bioRxiv">
        <title>The Genome of the Zebra Mussel, Dreissena polymorpha: A Resource for Invasive Species Research.</title>
        <authorList>
            <person name="McCartney M.A."/>
            <person name="Auch B."/>
            <person name="Kono T."/>
            <person name="Mallez S."/>
            <person name="Zhang Y."/>
            <person name="Obille A."/>
            <person name="Becker A."/>
            <person name="Abrahante J.E."/>
            <person name="Garbe J."/>
            <person name="Badalamenti J.P."/>
            <person name="Herman A."/>
            <person name="Mangelson H."/>
            <person name="Liachko I."/>
            <person name="Sullivan S."/>
            <person name="Sone E.D."/>
            <person name="Koren S."/>
            <person name="Silverstein K.A.T."/>
            <person name="Beckman K.B."/>
            <person name="Gohl D.M."/>
        </authorList>
    </citation>
    <scope>NUCLEOTIDE SEQUENCE</scope>
    <source>
        <strain evidence="1">Duluth1</strain>
        <tissue evidence="1">Whole animal</tissue>
    </source>
</reference>
<evidence type="ECO:0000313" key="2">
    <source>
        <dbReference type="Proteomes" id="UP000828390"/>
    </source>
</evidence>
<proteinExistence type="predicted"/>
<name>A0A9D4IWL3_DREPO</name>
<dbReference type="AlphaFoldDB" id="A0A9D4IWL3"/>
<dbReference type="Proteomes" id="UP000828390">
    <property type="component" value="Unassembled WGS sequence"/>
</dbReference>
<dbReference type="OrthoDB" id="2251794at2759"/>
<gene>
    <name evidence="1" type="ORF">DPMN_165003</name>
</gene>
<accession>A0A9D4IWL3</accession>
<dbReference type="EMBL" id="JAIWYP010000008">
    <property type="protein sequence ID" value="KAH3786888.1"/>
    <property type="molecule type" value="Genomic_DNA"/>
</dbReference>
<sequence length="213" mass="23999">MTELSSFTHKQERELNDNMRHISIFIGIPLLQIAICFNEKNNSERVAGNDDQNGSNFAEVTQLPDWCFDPPGTDCTWYRECLSKLDNCTEKATSYAIGFGETICTEFRTRRGEFSLVGQKWINSTTACLQKKLVTALTPKEPMTCEEVQTFAFHTHSSCYTDTPLGAPSFCDLDFADWLRVSWIVKQALVRETSQTVQQAAQILGHCASHLLG</sequence>
<organism evidence="1 2">
    <name type="scientific">Dreissena polymorpha</name>
    <name type="common">Zebra mussel</name>
    <name type="synonym">Mytilus polymorpha</name>
    <dbReference type="NCBI Taxonomy" id="45954"/>
    <lineage>
        <taxon>Eukaryota</taxon>
        <taxon>Metazoa</taxon>
        <taxon>Spiralia</taxon>
        <taxon>Lophotrochozoa</taxon>
        <taxon>Mollusca</taxon>
        <taxon>Bivalvia</taxon>
        <taxon>Autobranchia</taxon>
        <taxon>Heteroconchia</taxon>
        <taxon>Euheterodonta</taxon>
        <taxon>Imparidentia</taxon>
        <taxon>Neoheterodontei</taxon>
        <taxon>Myida</taxon>
        <taxon>Dreissenoidea</taxon>
        <taxon>Dreissenidae</taxon>
        <taxon>Dreissena</taxon>
    </lineage>
</organism>
<protein>
    <submittedName>
        <fullName evidence="1">Uncharacterized protein</fullName>
    </submittedName>
</protein>
<keyword evidence="2" id="KW-1185">Reference proteome</keyword>